<evidence type="ECO:0000313" key="2">
    <source>
        <dbReference type="EMBL" id="VDL74642.1"/>
    </source>
</evidence>
<dbReference type="WBParaSite" id="NBR_0001105201-mRNA-1">
    <property type="protein sequence ID" value="NBR_0001105201-mRNA-1"/>
    <property type="gene ID" value="NBR_0001105201"/>
</dbReference>
<evidence type="ECO:0000256" key="1">
    <source>
        <dbReference type="SAM" id="MobiDB-lite"/>
    </source>
</evidence>
<dbReference type="AlphaFoldDB" id="A0A0N4Y520"/>
<reference evidence="4" key="1">
    <citation type="submission" date="2017-02" db="UniProtKB">
        <authorList>
            <consortium name="WormBaseParasite"/>
        </authorList>
    </citation>
    <scope>IDENTIFICATION</scope>
</reference>
<evidence type="ECO:0000313" key="3">
    <source>
        <dbReference type="Proteomes" id="UP000271162"/>
    </source>
</evidence>
<keyword evidence="3" id="KW-1185">Reference proteome</keyword>
<dbReference type="Proteomes" id="UP000271162">
    <property type="component" value="Unassembled WGS sequence"/>
</dbReference>
<organism evidence="4">
    <name type="scientific">Nippostrongylus brasiliensis</name>
    <name type="common">Rat hookworm</name>
    <dbReference type="NCBI Taxonomy" id="27835"/>
    <lineage>
        <taxon>Eukaryota</taxon>
        <taxon>Metazoa</taxon>
        <taxon>Ecdysozoa</taxon>
        <taxon>Nematoda</taxon>
        <taxon>Chromadorea</taxon>
        <taxon>Rhabditida</taxon>
        <taxon>Rhabditina</taxon>
        <taxon>Rhabditomorpha</taxon>
        <taxon>Strongyloidea</taxon>
        <taxon>Heligmosomidae</taxon>
        <taxon>Nippostrongylus</taxon>
    </lineage>
</organism>
<protein>
    <submittedName>
        <fullName evidence="4">Secreted protein</fullName>
    </submittedName>
</protein>
<reference evidence="2 3" key="2">
    <citation type="submission" date="2018-11" db="EMBL/GenBank/DDBJ databases">
        <authorList>
            <consortium name="Pathogen Informatics"/>
        </authorList>
    </citation>
    <scope>NUCLEOTIDE SEQUENCE [LARGE SCALE GENOMIC DNA]</scope>
</reference>
<sequence>MLLCAYAAVKHVKKRRNRDKIVRTPKPIPGDDMKHMKFTHGGPLKIDSQIKCPVRHACNESVVLEDIQFDSKLNEVVDIGTNIELVSIDLTMTGGSGPLDDPTVSK</sequence>
<feature type="region of interest" description="Disordered" evidence="1">
    <location>
        <begin position="16"/>
        <end position="37"/>
    </location>
</feature>
<dbReference type="EMBL" id="UYSL01020446">
    <property type="protein sequence ID" value="VDL74642.1"/>
    <property type="molecule type" value="Genomic_DNA"/>
</dbReference>
<gene>
    <name evidence="2" type="ORF">NBR_LOCUS11053</name>
</gene>
<proteinExistence type="predicted"/>
<name>A0A0N4Y520_NIPBR</name>
<accession>A0A0N4Y520</accession>
<evidence type="ECO:0000313" key="4">
    <source>
        <dbReference type="WBParaSite" id="NBR_0001105201-mRNA-1"/>
    </source>
</evidence>